<dbReference type="WBParaSite" id="ACAC_0000301601-mRNA-1">
    <property type="protein sequence ID" value="ACAC_0000301601-mRNA-1"/>
    <property type="gene ID" value="ACAC_0000301601"/>
</dbReference>
<feature type="transmembrane region" description="Helical" evidence="5">
    <location>
        <begin position="62"/>
        <end position="81"/>
    </location>
</feature>
<sequence length="379" mass="43092">MLSNDSIEDRIDPLCAQYETYTTVRFIFITIATVIACLGTAGNLLLMHIFAAKKTRITPATLYPTILAFLDFAICLEYLLLFGVDAAVSFLRIESLFLLYYMYIIPAYVASRITQLAIPYMLIFATVERLVWTSGKIRSRLLLAMNSTSGRYFTAIISLLVCVILRLPTAFATEVAVYPQCEDFFRTMTTQPRAWTYDSEIYFFFDFHVMTIAQTVVPFIILLALNIIIIRKITASDQQKEILCDGRDIAPLNSSKSLAFQERSSKRASIAITLSIRSMKKVSASVRSAIMTMVAIVASYLISNTLHLILTVMERSDHPLLHDIEDPLLSSTFHTFFSDCVSFVYMFTSAIRILIYFFCNPVIRSDIRIFFYANEEVNL</sequence>
<dbReference type="PROSITE" id="PS50262">
    <property type="entry name" value="G_PROTEIN_RECEP_F1_2"/>
    <property type="match status" value="1"/>
</dbReference>
<evidence type="ECO:0000256" key="5">
    <source>
        <dbReference type="SAM" id="Phobius"/>
    </source>
</evidence>
<feature type="transmembrane region" description="Helical" evidence="5">
    <location>
        <begin position="289"/>
        <end position="313"/>
    </location>
</feature>
<dbReference type="Proteomes" id="UP000035642">
    <property type="component" value="Unassembled WGS sequence"/>
</dbReference>
<feature type="transmembrane region" description="Helical" evidence="5">
    <location>
        <begin position="148"/>
        <end position="167"/>
    </location>
</feature>
<evidence type="ECO:0000313" key="7">
    <source>
        <dbReference type="Proteomes" id="UP000035642"/>
    </source>
</evidence>
<dbReference type="SUPFAM" id="SSF81321">
    <property type="entry name" value="Family A G protein-coupled receptor-like"/>
    <property type="match status" value="1"/>
</dbReference>
<name>A0A158P7R8_ANGCA</name>
<proteinExistence type="predicted"/>
<evidence type="ECO:0000256" key="2">
    <source>
        <dbReference type="ARBA" id="ARBA00022692"/>
    </source>
</evidence>
<keyword evidence="3 5" id="KW-1133">Transmembrane helix</keyword>
<dbReference type="Gene3D" id="1.20.1070.10">
    <property type="entry name" value="Rhodopsin 7-helix transmembrane proteins"/>
    <property type="match status" value="1"/>
</dbReference>
<evidence type="ECO:0000259" key="6">
    <source>
        <dbReference type="PROSITE" id="PS50262"/>
    </source>
</evidence>
<keyword evidence="7" id="KW-1185">Reference proteome</keyword>
<dbReference type="PANTHER" id="PTHR46709">
    <property type="entry name" value="PROTEIN CBG23488-RELATED"/>
    <property type="match status" value="1"/>
</dbReference>
<evidence type="ECO:0000256" key="1">
    <source>
        <dbReference type="ARBA" id="ARBA00004370"/>
    </source>
</evidence>
<evidence type="ECO:0000313" key="8">
    <source>
        <dbReference type="WBParaSite" id="ACAC_0000301601-mRNA-1"/>
    </source>
</evidence>
<feature type="transmembrane region" description="Helical" evidence="5">
    <location>
        <begin position="333"/>
        <end position="359"/>
    </location>
</feature>
<dbReference type="InterPro" id="IPR017452">
    <property type="entry name" value="GPCR_Rhodpsn_7TM"/>
</dbReference>
<feature type="transmembrane region" description="Helical" evidence="5">
    <location>
        <begin position="207"/>
        <end position="230"/>
    </location>
</feature>
<reference evidence="8" key="2">
    <citation type="submission" date="2016-04" db="UniProtKB">
        <authorList>
            <consortium name="WormBaseParasite"/>
        </authorList>
    </citation>
    <scope>IDENTIFICATION</scope>
</reference>
<evidence type="ECO:0000256" key="3">
    <source>
        <dbReference type="ARBA" id="ARBA00022989"/>
    </source>
</evidence>
<feature type="transmembrane region" description="Helical" evidence="5">
    <location>
        <begin position="101"/>
        <end position="127"/>
    </location>
</feature>
<protein>
    <submittedName>
        <fullName evidence="8">G_PROTEIN_RECEP_F1_2 domain-containing protein</fullName>
    </submittedName>
</protein>
<accession>A0A158P7R8</accession>
<reference evidence="7" key="1">
    <citation type="submission" date="2012-09" db="EMBL/GenBank/DDBJ databases">
        <authorList>
            <person name="Martin A.A."/>
        </authorList>
    </citation>
    <scope>NUCLEOTIDE SEQUENCE</scope>
</reference>
<keyword evidence="2 5" id="KW-0812">Transmembrane</keyword>
<comment type="subcellular location">
    <subcellularLocation>
        <location evidence="1">Membrane</location>
    </subcellularLocation>
</comment>
<feature type="transmembrane region" description="Helical" evidence="5">
    <location>
        <begin position="26"/>
        <end position="50"/>
    </location>
</feature>
<dbReference type="GO" id="GO:0016020">
    <property type="term" value="C:membrane"/>
    <property type="evidence" value="ECO:0007669"/>
    <property type="project" value="UniProtKB-SubCell"/>
</dbReference>
<organism evidence="7 8">
    <name type="scientific">Angiostrongylus cantonensis</name>
    <name type="common">Rat lungworm</name>
    <dbReference type="NCBI Taxonomy" id="6313"/>
    <lineage>
        <taxon>Eukaryota</taxon>
        <taxon>Metazoa</taxon>
        <taxon>Ecdysozoa</taxon>
        <taxon>Nematoda</taxon>
        <taxon>Chromadorea</taxon>
        <taxon>Rhabditida</taxon>
        <taxon>Rhabditina</taxon>
        <taxon>Rhabditomorpha</taxon>
        <taxon>Strongyloidea</taxon>
        <taxon>Metastrongylidae</taxon>
        <taxon>Angiostrongylus</taxon>
    </lineage>
</organism>
<evidence type="ECO:0000256" key="4">
    <source>
        <dbReference type="ARBA" id="ARBA00023136"/>
    </source>
</evidence>
<dbReference type="AlphaFoldDB" id="A0A158P7R8"/>
<keyword evidence="4 5" id="KW-0472">Membrane</keyword>
<dbReference type="PANTHER" id="PTHR46709:SF14">
    <property type="entry name" value="G-PROTEIN COUPLED RECEPTORS FAMILY 1 PROFILE DOMAIN-CONTAINING PROTEIN"/>
    <property type="match status" value="1"/>
</dbReference>
<feature type="domain" description="G-protein coupled receptors family 1 profile" evidence="6">
    <location>
        <begin position="42"/>
        <end position="356"/>
    </location>
</feature>